<dbReference type="AlphaFoldDB" id="A0A7W6HX18"/>
<dbReference type="RefSeq" id="WP_124317236.1">
    <property type="nucleotide sequence ID" value="NZ_AP028155.1"/>
</dbReference>
<dbReference type="PANTHER" id="PTHR43245">
    <property type="entry name" value="BIFUNCTIONAL POLYMYXIN RESISTANCE PROTEIN ARNA"/>
    <property type="match status" value="1"/>
</dbReference>
<dbReference type="PANTHER" id="PTHR43245:SF55">
    <property type="entry name" value="NAD(P)-BINDING DOMAIN-CONTAINING PROTEIN"/>
    <property type="match status" value="1"/>
</dbReference>
<reference evidence="2 3" key="1">
    <citation type="submission" date="2020-08" db="EMBL/GenBank/DDBJ databases">
        <title>Genomic Encyclopedia of Type Strains, Phase IV (KMG-IV): sequencing the most valuable type-strain genomes for metagenomic binning, comparative biology and taxonomic classification.</title>
        <authorList>
            <person name="Goeker M."/>
        </authorList>
    </citation>
    <scope>NUCLEOTIDE SEQUENCE [LARGE SCALE GENOMIC DNA]</scope>
    <source>
        <strain evidence="2 3">DSM 105721</strain>
    </source>
</reference>
<dbReference type="SUPFAM" id="SSF51735">
    <property type="entry name" value="NAD(P)-binding Rossmann-fold domains"/>
    <property type="match status" value="1"/>
</dbReference>
<dbReference type="InterPro" id="IPR036291">
    <property type="entry name" value="NAD(P)-bd_dom_sf"/>
</dbReference>
<proteinExistence type="predicted"/>
<keyword evidence="3" id="KW-1185">Reference proteome</keyword>
<feature type="domain" description="NAD-dependent epimerase/dehydratase" evidence="1">
    <location>
        <begin position="5"/>
        <end position="174"/>
    </location>
</feature>
<evidence type="ECO:0000313" key="2">
    <source>
        <dbReference type="EMBL" id="MBB4025904.1"/>
    </source>
</evidence>
<comment type="caution">
    <text evidence="2">The sequence shown here is derived from an EMBL/GenBank/DDBJ whole genome shotgun (WGS) entry which is preliminary data.</text>
</comment>
<gene>
    <name evidence="2" type="ORF">GGR14_001688</name>
</gene>
<dbReference type="Proteomes" id="UP000546007">
    <property type="component" value="Unassembled WGS sequence"/>
</dbReference>
<dbReference type="Pfam" id="PF01370">
    <property type="entry name" value="Epimerase"/>
    <property type="match status" value="1"/>
</dbReference>
<dbReference type="Gene3D" id="3.40.50.720">
    <property type="entry name" value="NAD(P)-binding Rossmann-like Domain"/>
    <property type="match status" value="1"/>
</dbReference>
<dbReference type="GeneID" id="93100417"/>
<organism evidence="2 3">
    <name type="scientific">Butyricimonas faecihominis</name>
    <dbReference type="NCBI Taxonomy" id="1472416"/>
    <lineage>
        <taxon>Bacteria</taxon>
        <taxon>Pseudomonadati</taxon>
        <taxon>Bacteroidota</taxon>
        <taxon>Bacteroidia</taxon>
        <taxon>Bacteroidales</taxon>
        <taxon>Odoribacteraceae</taxon>
        <taxon>Butyricimonas</taxon>
    </lineage>
</organism>
<evidence type="ECO:0000259" key="1">
    <source>
        <dbReference type="Pfam" id="PF01370"/>
    </source>
</evidence>
<accession>A0A7W6HX18</accession>
<dbReference type="InterPro" id="IPR050177">
    <property type="entry name" value="Lipid_A_modif_metabolic_enz"/>
</dbReference>
<sequence length="317" mass="36268">MKKRVLITGAAGNLGGLLARHLLKDEMLLHLLVHCKDVSQELKTKDNVNVFRADLAVRESLRDALNGVDTIVHFAGVLFKHNPEKFLKTTNTLYFKNLLDVAVQKGVKRVILISFPHVEGETTPNHPARGRLDGNPISMHARTRLEEERLLFEYGERSGFEPVALRVGMVYGKGILMIDAARWFSRHALLGVWRKPTCIHLISTDDFLEATRAAIMNEGVRGIYHVGDEGIQTLQEFLDEATKYWHTCRPWRMPLWMINTAARVFELVSRLFGVRSPLTIDFIRIGRVSYYGDTSRMRKELLPCLKYKNFREGLETL</sequence>
<dbReference type="InterPro" id="IPR001509">
    <property type="entry name" value="Epimerase_deHydtase"/>
</dbReference>
<name>A0A7W6HX18_9BACT</name>
<dbReference type="EMBL" id="JACIES010000003">
    <property type="protein sequence ID" value="MBB4025904.1"/>
    <property type="molecule type" value="Genomic_DNA"/>
</dbReference>
<evidence type="ECO:0000313" key="3">
    <source>
        <dbReference type="Proteomes" id="UP000546007"/>
    </source>
</evidence>
<dbReference type="OrthoDB" id="9814124at2"/>
<protein>
    <submittedName>
        <fullName evidence="2">Nucleoside-diphosphate-sugar epimerase</fullName>
    </submittedName>
</protein>